<dbReference type="Pfam" id="PF13770">
    <property type="entry name" value="DUF4169"/>
    <property type="match status" value="1"/>
</dbReference>
<protein>
    <submittedName>
        <fullName evidence="2">Conserved protein</fullName>
    </submittedName>
</protein>
<feature type="compositionally biased region" description="Basic and acidic residues" evidence="1">
    <location>
        <begin position="45"/>
        <end position="69"/>
    </location>
</feature>
<evidence type="ECO:0000313" key="3">
    <source>
        <dbReference type="Proteomes" id="UP000028702"/>
    </source>
</evidence>
<reference evidence="2 3" key="1">
    <citation type="submission" date="2014-07" db="EMBL/GenBank/DDBJ databases">
        <title>Tepidicaulis marinum gen. nov., sp. nov., a novel marine bacterium denitrifying nitrate to nitrous oxide strictly under microaerobic conditions.</title>
        <authorList>
            <person name="Takeuchi M."/>
            <person name="Yamagishi T."/>
            <person name="Kamagata Y."/>
            <person name="Oshima K."/>
            <person name="Hattori M."/>
            <person name="Katayama T."/>
            <person name="Hanada S."/>
            <person name="Tamaki H."/>
            <person name="Marumo K."/>
            <person name="Maeda H."/>
            <person name="Nedachi M."/>
            <person name="Iwasaki W."/>
            <person name="Suwa Y."/>
            <person name="Sakata S."/>
        </authorList>
    </citation>
    <scope>NUCLEOTIDE SEQUENCE [LARGE SCALE GENOMIC DNA]</scope>
    <source>
        <strain evidence="2 3">MA2</strain>
    </source>
</reference>
<name>A0A081B9Y9_9HYPH</name>
<comment type="caution">
    <text evidence="2">The sequence shown here is derived from an EMBL/GenBank/DDBJ whole genome shotgun (WGS) entry which is preliminary data.</text>
</comment>
<dbReference type="AlphaFoldDB" id="A0A081B9Y9"/>
<evidence type="ECO:0000313" key="2">
    <source>
        <dbReference type="EMBL" id="GAK44857.1"/>
    </source>
</evidence>
<dbReference type="STRING" id="1333998.M2A_1356"/>
<organism evidence="2 3">
    <name type="scientific">Tepidicaulis marinus</name>
    <dbReference type="NCBI Taxonomy" id="1333998"/>
    <lineage>
        <taxon>Bacteria</taxon>
        <taxon>Pseudomonadati</taxon>
        <taxon>Pseudomonadota</taxon>
        <taxon>Alphaproteobacteria</taxon>
        <taxon>Hyphomicrobiales</taxon>
        <taxon>Parvibaculaceae</taxon>
        <taxon>Tepidicaulis</taxon>
    </lineage>
</organism>
<dbReference type="EMBL" id="BBIO01000005">
    <property type="protein sequence ID" value="GAK44857.1"/>
    <property type="molecule type" value="Genomic_DNA"/>
</dbReference>
<evidence type="ECO:0000256" key="1">
    <source>
        <dbReference type="SAM" id="MobiDB-lite"/>
    </source>
</evidence>
<proteinExistence type="predicted"/>
<dbReference type="InterPro" id="IPR025227">
    <property type="entry name" value="DUF4169"/>
</dbReference>
<feature type="compositionally biased region" description="Basic and acidic residues" evidence="1">
    <location>
        <begin position="23"/>
        <end position="32"/>
    </location>
</feature>
<feature type="region of interest" description="Disordered" evidence="1">
    <location>
        <begin position="1"/>
        <end position="97"/>
    </location>
</feature>
<dbReference type="RefSeq" id="WP_045444807.1">
    <property type="nucleotide sequence ID" value="NZ_BBIO01000005.1"/>
</dbReference>
<keyword evidence="3" id="KW-1185">Reference proteome</keyword>
<gene>
    <name evidence="2" type="ORF">M2A_1356</name>
</gene>
<dbReference type="Proteomes" id="UP000028702">
    <property type="component" value="Unassembled WGS sequence"/>
</dbReference>
<accession>A0A081B9Y9</accession>
<sequence length="97" mass="10692">MGSDKGNIVNFSDFRQKSKKSGKKETRQEKATKAAANRVRTGRTGAEKKAAKALKEKERRLHEGRRLAPHDGLQGETAKVPAKSKNREDESGGTEET</sequence>